<keyword evidence="5 8" id="KW-1133">Transmembrane helix</keyword>
<name>A0A256L9W5_9LACO</name>
<dbReference type="PANTHER" id="PTHR10906">
    <property type="entry name" value="SECY/SEC61-ALPHA FAMILY MEMBER"/>
    <property type="match status" value="1"/>
</dbReference>
<dbReference type="GO" id="GO:0065002">
    <property type="term" value="P:intracellular protein transmembrane transport"/>
    <property type="evidence" value="ECO:0007669"/>
    <property type="project" value="UniProtKB-UniRule"/>
</dbReference>
<keyword evidence="2 8" id="KW-1003">Cell membrane</keyword>
<feature type="transmembrane region" description="Helical" evidence="8">
    <location>
        <begin position="326"/>
        <end position="349"/>
    </location>
</feature>
<feature type="transmembrane region" description="Helical" evidence="8">
    <location>
        <begin position="189"/>
        <end position="210"/>
    </location>
</feature>
<dbReference type="Proteomes" id="UP000216316">
    <property type="component" value="Unassembled WGS sequence"/>
</dbReference>
<comment type="subcellular location">
    <subcellularLocation>
        <location evidence="8">Cell membrane</location>
        <topology evidence="8">Multi-pass membrane protein</topology>
    </subcellularLocation>
</comment>
<dbReference type="PRINTS" id="PR00303">
    <property type="entry name" value="SECYTRNLCASE"/>
</dbReference>
<evidence type="ECO:0000256" key="3">
    <source>
        <dbReference type="ARBA" id="ARBA00022692"/>
    </source>
</evidence>
<comment type="caution">
    <text evidence="8">Lacks conserved residue(s) required for the propagation of feature annotation.</text>
</comment>
<reference evidence="11 12" key="1">
    <citation type="submission" date="2017-04" db="EMBL/GenBank/DDBJ databases">
        <authorList>
            <person name="Afonso C.L."/>
            <person name="Miller P.J."/>
            <person name="Scott M.A."/>
            <person name="Spackman E."/>
            <person name="Goraichik I."/>
            <person name="Dimitrov K.M."/>
            <person name="Suarez D.L."/>
            <person name="Swayne D.E."/>
        </authorList>
    </citation>
    <scope>NUCLEOTIDE SEQUENCE [LARGE SCALE GENOMIC DNA]</scope>
    <source>
        <strain evidence="11 12">609q</strain>
    </source>
</reference>
<feature type="transmembrane region" description="Helical" evidence="8">
    <location>
        <begin position="271"/>
        <end position="294"/>
    </location>
</feature>
<gene>
    <name evidence="8" type="primary">secY2</name>
    <name evidence="10" type="ORF">CBF53_06380</name>
    <name evidence="11" type="ORF">CBF70_09925</name>
</gene>
<evidence type="ECO:0000256" key="2">
    <source>
        <dbReference type="ARBA" id="ARBA00022475"/>
    </source>
</evidence>
<accession>A0A256L9W5</accession>
<evidence type="ECO:0000256" key="8">
    <source>
        <dbReference type="HAMAP-Rule" id="MF_01466"/>
    </source>
</evidence>
<feature type="transmembrane region" description="Helical" evidence="8">
    <location>
        <begin position="12"/>
        <end position="31"/>
    </location>
</feature>
<comment type="caution">
    <text evidence="11">The sequence shown here is derived from an EMBL/GenBank/DDBJ whole genome shotgun (WGS) entry which is preliminary data.</text>
</comment>
<keyword evidence="6 8" id="KW-0811">Translocation</keyword>
<feature type="transmembrane region" description="Helical" evidence="8">
    <location>
        <begin position="230"/>
        <end position="251"/>
    </location>
</feature>
<dbReference type="GeneID" id="64333149"/>
<keyword evidence="3 8" id="KW-0812">Transmembrane</keyword>
<reference evidence="12 13" key="3">
    <citation type="submission" date="2017-09" db="EMBL/GenBank/DDBJ databases">
        <title>Tripartite evolution among Lactobacillus johnsonii, Lactobacillus taiwanensis, Lactobacillus reuteri and their rodent host.</title>
        <authorList>
            <person name="Wang T."/>
            <person name="Knowles S."/>
            <person name="Cheng C."/>
        </authorList>
    </citation>
    <scope>NUCLEOTIDE SEQUENCE [LARGE SCALE GENOMIC DNA]</scope>
    <source>
        <strain evidence="11 12">609q</strain>
        <strain evidence="10 13">609u</strain>
    </source>
</reference>
<organism evidence="11 12">
    <name type="scientific">Lactobacillus taiwanensis</name>
    <dbReference type="NCBI Taxonomy" id="508451"/>
    <lineage>
        <taxon>Bacteria</taxon>
        <taxon>Bacillati</taxon>
        <taxon>Bacillota</taxon>
        <taxon>Bacilli</taxon>
        <taxon>Lactobacillales</taxon>
        <taxon>Lactobacillaceae</taxon>
        <taxon>Lactobacillus</taxon>
    </lineage>
</organism>
<keyword evidence="4 8" id="KW-0653">Protein transport</keyword>
<dbReference type="EMBL" id="NGNV01000033">
    <property type="protein sequence ID" value="OYR87619.1"/>
    <property type="molecule type" value="Genomic_DNA"/>
</dbReference>
<dbReference type="NCBIfam" id="TIGR02920">
    <property type="entry name" value="acc_sec_Y2"/>
    <property type="match status" value="1"/>
</dbReference>
<dbReference type="AlphaFoldDB" id="A0A256L9W5"/>
<evidence type="ECO:0000256" key="5">
    <source>
        <dbReference type="ARBA" id="ARBA00022989"/>
    </source>
</evidence>
<dbReference type="InterPro" id="IPR002208">
    <property type="entry name" value="SecY/SEC61-alpha"/>
</dbReference>
<dbReference type="InterPro" id="IPR023201">
    <property type="entry name" value="SecY_dom_sf"/>
</dbReference>
<dbReference type="HAMAP" id="MF_01466">
    <property type="entry name" value="SecY2"/>
    <property type="match status" value="1"/>
</dbReference>
<keyword evidence="13" id="KW-1185">Reference proteome</keyword>
<evidence type="ECO:0000313" key="12">
    <source>
        <dbReference type="Proteomes" id="UP000215828"/>
    </source>
</evidence>
<comment type="function">
    <text evidence="8">Part of the accessory SecA2/SecY2 system specifically required for export of possible cell wall proteins. The central subunit of a protein translocation channel.</text>
</comment>
<protein>
    <recommendedName>
        <fullName evidence="8 9">Accessory Sec system protein translocase subunit SecY2</fullName>
    </recommendedName>
</protein>
<dbReference type="Gene3D" id="1.10.3370.10">
    <property type="entry name" value="SecY subunit domain"/>
    <property type="match status" value="1"/>
</dbReference>
<feature type="transmembrane region" description="Helical" evidence="8">
    <location>
        <begin position="157"/>
        <end position="177"/>
    </location>
</feature>
<dbReference type="RefSeq" id="WP_057718792.1">
    <property type="nucleotide sequence ID" value="NZ_CAJUTI010000001.1"/>
</dbReference>
<dbReference type="PIRSF" id="PIRSF004557">
    <property type="entry name" value="SecY"/>
    <property type="match status" value="1"/>
</dbReference>
<dbReference type="GO" id="GO:0006605">
    <property type="term" value="P:protein targeting"/>
    <property type="evidence" value="ECO:0007669"/>
    <property type="project" value="UniProtKB-UniRule"/>
</dbReference>
<feature type="transmembrane region" description="Helical" evidence="8">
    <location>
        <begin position="355"/>
        <end position="375"/>
    </location>
</feature>
<evidence type="ECO:0000313" key="13">
    <source>
        <dbReference type="Proteomes" id="UP000216316"/>
    </source>
</evidence>
<feature type="transmembrane region" description="Helical" evidence="8">
    <location>
        <begin position="101"/>
        <end position="122"/>
    </location>
</feature>
<keyword evidence="1 8" id="KW-0813">Transport</keyword>
<evidence type="ECO:0000313" key="10">
    <source>
        <dbReference type="EMBL" id="OYR87619.1"/>
    </source>
</evidence>
<dbReference type="Pfam" id="PF00344">
    <property type="entry name" value="SecY"/>
    <property type="match status" value="1"/>
</dbReference>
<comment type="similarity">
    <text evidence="8">Belongs to the SecY/SEC61-alpha family. SecY2 subfamily.</text>
</comment>
<evidence type="ECO:0000256" key="9">
    <source>
        <dbReference type="NCBIfam" id="TIGR02920"/>
    </source>
</evidence>
<sequence>MEKKNLLNVIKKVSFSLFIVIIYVMGLYIPLPFAEVTRQYVETIRNTPISILGAFSGANFTRISIFSIGLNPLMFSMLIIQLLSFTHSFGFDALSPKQVQYLMQFLTMIITIIQAALLVFAFTNRRDGLEDFEMILILSAGSCLVVWLCYRNMKYGVGASAPVILTSILNGAIPNIISNVKLLLTMKYAWVWLAALAIFILLLIKFWLAFTKAYYPLKVVNPSLPASSNLMTVPLGLNMAAMMMYMVGMAILTLPLMVGRYFSPTSLINNWVFQASFSAVMGILIFYFFTFVNFDPKEQAKSFRNNHYYIPNIAPGRPTQQYLNRLIWIIAFPGAILNAFQLVFGLYGGNFLGNYAGFAIIPMNVVMITMFMGGIKDQIDTILFPYRYDRLLKDDNQ</sequence>
<feature type="transmembrane region" description="Helical" evidence="8">
    <location>
        <begin position="65"/>
        <end position="89"/>
    </location>
</feature>
<evidence type="ECO:0000256" key="1">
    <source>
        <dbReference type="ARBA" id="ARBA00022448"/>
    </source>
</evidence>
<keyword evidence="7 8" id="KW-0472">Membrane</keyword>
<proteinExistence type="inferred from homology"/>
<comment type="subunit">
    <text evidence="8">Component of the accessory SecA2/SecY2 protein translocase complex required to export cell wall proteins. May form heterotrimers with SecE and SecG subunits.</text>
</comment>
<evidence type="ECO:0000256" key="6">
    <source>
        <dbReference type="ARBA" id="ARBA00023010"/>
    </source>
</evidence>
<evidence type="ECO:0000256" key="7">
    <source>
        <dbReference type="ARBA" id="ARBA00023136"/>
    </source>
</evidence>
<evidence type="ECO:0000256" key="4">
    <source>
        <dbReference type="ARBA" id="ARBA00022927"/>
    </source>
</evidence>
<dbReference type="Proteomes" id="UP000215828">
    <property type="component" value="Unassembled WGS sequence"/>
</dbReference>
<evidence type="ECO:0000313" key="11">
    <source>
        <dbReference type="EMBL" id="OYR90208.1"/>
    </source>
</evidence>
<dbReference type="InterPro" id="IPR014269">
    <property type="entry name" value="SecY2"/>
</dbReference>
<dbReference type="SUPFAM" id="SSF103491">
    <property type="entry name" value="Preprotein translocase SecY subunit"/>
    <property type="match status" value="1"/>
</dbReference>
<reference evidence="10 13" key="2">
    <citation type="submission" date="2017-05" db="EMBL/GenBank/DDBJ databases">
        <authorList>
            <person name="Lin X.B."/>
            <person name="Stothard P."/>
            <person name="Tasseva G."/>
            <person name="Walter J."/>
        </authorList>
    </citation>
    <scope>NUCLEOTIDE SEQUENCE [LARGE SCALE GENOMIC DNA]</scope>
    <source>
        <strain evidence="10 13">609u</strain>
    </source>
</reference>
<dbReference type="GO" id="GO:0005886">
    <property type="term" value="C:plasma membrane"/>
    <property type="evidence" value="ECO:0007669"/>
    <property type="project" value="UniProtKB-SubCell"/>
</dbReference>
<dbReference type="EMBL" id="NGNX01000061">
    <property type="protein sequence ID" value="OYR90208.1"/>
    <property type="molecule type" value="Genomic_DNA"/>
</dbReference>